<evidence type="ECO:0000256" key="1">
    <source>
        <dbReference type="ARBA" id="ARBA00006471"/>
    </source>
</evidence>
<protein>
    <submittedName>
        <fullName evidence="4">Ribosomal protein S8</fullName>
    </submittedName>
</protein>
<dbReference type="SUPFAM" id="SSF56047">
    <property type="entry name" value="Ribosomal protein S8"/>
    <property type="match status" value="1"/>
</dbReference>
<dbReference type="FunFam" id="3.30.1490.10:FF:000001">
    <property type="entry name" value="30S ribosomal protein S8"/>
    <property type="match status" value="1"/>
</dbReference>
<proteinExistence type="inferred from homology"/>
<name>A0A650BY86_9MARC</name>
<evidence type="ECO:0000313" key="4">
    <source>
        <dbReference type="EMBL" id="QGQ61961.1"/>
    </source>
</evidence>
<dbReference type="GO" id="GO:0005737">
    <property type="term" value="C:cytoplasm"/>
    <property type="evidence" value="ECO:0007669"/>
    <property type="project" value="UniProtKB-ARBA"/>
</dbReference>
<dbReference type="EMBL" id="MK318535">
    <property type="protein sequence ID" value="QGQ61961.1"/>
    <property type="molecule type" value="Genomic_DNA"/>
</dbReference>
<comment type="similarity">
    <text evidence="1">Belongs to the universal ribosomal protein uS8 family.</text>
</comment>
<dbReference type="Pfam" id="PF00410">
    <property type="entry name" value="Ribosomal_S8"/>
    <property type="match status" value="1"/>
</dbReference>
<dbReference type="AlphaFoldDB" id="A0A650BY86"/>
<evidence type="ECO:0000256" key="2">
    <source>
        <dbReference type="ARBA" id="ARBA00022980"/>
    </source>
</evidence>
<reference evidence="4" key="1">
    <citation type="submission" date="2018-12" db="EMBL/GenBank/DDBJ databases">
        <authorList>
            <person name="Dong S."/>
        </authorList>
    </citation>
    <scope>NUCLEOTIDE SEQUENCE</scope>
</reference>
<dbReference type="GO" id="GO:0003735">
    <property type="term" value="F:structural constituent of ribosome"/>
    <property type="evidence" value="ECO:0007669"/>
    <property type="project" value="InterPro"/>
</dbReference>
<sequence length="152" mass="17406">MHTLSNPLSSIKNAQKAQKRVLYFSPFKRISERKKRFVCSACKITPRVFVSRLCWDFCRILYNEGYIHGFYQEADGSSRIVLKYHFSGIGVIKEMETVSKPGFRIYSSKNRLSKKREGLGITILSTSRGNLIRDREAQKTNSGGGEILCQVF</sequence>
<dbReference type="Gene3D" id="3.30.1490.10">
    <property type="match status" value="1"/>
</dbReference>
<keyword evidence="3" id="KW-0687">Ribonucleoprotein</keyword>
<keyword evidence="4" id="KW-0496">Mitochondrion</keyword>
<dbReference type="GO" id="GO:1990904">
    <property type="term" value="C:ribonucleoprotein complex"/>
    <property type="evidence" value="ECO:0007669"/>
    <property type="project" value="UniProtKB-KW"/>
</dbReference>
<organism evidence="4">
    <name type="scientific">Riccardia planiflora</name>
    <dbReference type="NCBI Taxonomy" id="2500170"/>
    <lineage>
        <taxon>Eukaryota</taxon>
        <taxon>Viridiplantae</taxon>
        <taxon>Streptophyta</taxon>
        <taxon>Embryophyta</taxon>
        <taxon>Marchantiophyta</taxon>
        <taxon>Jungermanniopsida</taxon>
        <taxon>Metzgeriidae</taxon>
        <taxon>Metzgeriales</taxon>
        <taxon>Aneuraceae</taxon>
        <taxon>Riccardia</taxon>
        <taxon>Riccardia subgen. Riccardia</taxon>
        <taxon>Riccardia subgen. Riccardia incertae sedis</taxon>
    </lineage>
</organism>
<dbReference type="InterPro" id="IPR000630">
    <property type="entry name" value="Ribosomal_uS8"/>
</dbReference>
<accession>A0A650BY86</accession>
<dbReference type="GO" id="GO:0005840">
    <property type="term" value="C:ribosome"/>
    <property type="evidence" value="ECO:0007669"/>
    <property type="project" value="UniProtKB-KW"/>
</dbReference>
<geneLocation type="mitochondrion" evidence="4"/>
<evidence type="ECO:0000256" key="3">
    <source>
        <dbReference type="ARBA" id="ARBA00023274"/>
    </source>
</evidence>
<gene>
    <name evidence="4" type="primary">rps8</name>
</gene>
<keyword evidence="2 4" id="KW-0689">Ribosomal protein</keyword>
<dbReference type="GO" id="GO:0006412">
    <property type="term" value="P:translation"/>
    <property type="evidence" value="ECO:0007669"/>
    <property type="project" value="InterPro"/>
</dbReference>
<dbReference type="InterPro" id="IPR035987">
    <property type="entry name" value="Ribosomal_uS8_sf"/>
</dbReference>